<dbReference type="PANTHER" id="PTHR43669">
    <property type="entry name" value="5-KETO-D-GLUCONATE 5-REDUCTASE"/>
    <property type="match status" value="1"/>
</dbReference>
<dbReference type="InterPro" id="IPR036291">
    <property type="entry name" value="NAD(P)-bd_dom_sf"/>
</dbReference>
<dbReference type="CDD" id="cd05233">
    <property type="entry name" value="SDR_c"/>
    <property type="match status" value="1"/>
</dbReference>
<dbReference type="EMBL" id="BMIA01000001">
    <property type="protein sequence ID" value="GGH26670.1"/>
    <property type="molecule type" value="Genomic_DNA"/>
</dbReference>
<proteinExistence type="inferred from homology"/>
<keyword evidence="2" id="KW-0560">Oxidoreductase</keyword>
<dbReference type="Gene3D" id="3.40.50.720">
    <property type="entry name" value="NAD(P)-binding Rossmann-like Domain"/>
    <property type="match status" value="1"/>
</dbReference>
<evidence type="ECO:0000256" key="2">
    <source>
        <dbReference type="ARBA" id="ARBA00023002"/>
    </source>
</evidence>
<sequence length="214" mass="22380">MNKSLLIIGAGTGLSRAVAERFAAEGFTISLISRNAANLEKVKAGLGAQGITVSHATADAGNALQLEEAIEALAAREGGFDAVLYNAAVVKAVDIMDEDPALLVSEFTVNVASALTSLQATYESLKQKQGAFLLTGGGLGVNPAASYGSLSIGKAGVRSLAYQLHERLKNEGIYVGLLTVAGFINPESETHSPALLASLFWKMYAERSETEIHQ</sequence>
<evidence type="ECO:0000313" key="4">
    <source>
        <dbReference type="Proteomes" id="UP000600214"/>
    </source>
</evidence>
<protein>
    <recommendedName>
        <fullName evidence="5">Short-chain dehydrogenase</fullName>
    </recommendedName>
</protein>
<keyword evidence="4" id="KW-1185">Reference proteome</keyword>
<dbReference type="InterPro" id="IPR002347">
    <property type="entry name" value="SDR_fam"/>
</dbReference>
<dbReference type="Pfam" id="PF00106">
    <property type="entry name" value="adh_short"/>
    <property type="match status" value="1"/>
</dbReference>
<accession>A0ABQ1YI21</accession>
<organism evidence="3 4">
    <name type="scientific">Dyadobacter endophyticus</name>
    <dbReference type="NCBI Taxonomy" id="1749036"/>
    <lineage>
        <taxon>Bacteria</taxon>
        <taxon>Pseudomonadati</taxon>
        <taxon>Bacteroidota</taxon>
        <taxon>Cytophagia</taxon>
        <taxon>Cytophagales</taxon>
        <taxon>Spirosomataceae</taxon>
        <taxon>Dyadobacter</taxon>
    </lineage>
</organism>
<dbReference type="PANTHER" id="PTHR43669:SF3">
    <property type="entry name" value="ALCOHOL DEHYDROGENASE, PUTATIVE (AFU_ORTHOLOGUE AFUA_3G03445)-RELATED"/>
    <property type="match status" value="1"/>
</dbReference>
<evidence type="ECO:0008006" key="5">
    <source>
        <dbReference type="Google" id="ProtNLM"/>
    </source>
</evidence>
<dbReference type="Proteomes" id="UP000600214">
    <property type="component" value="Unassembled WGS sequence"/>
</dbReference>
<evidence type="ECO:0000256" key="1">
    <source>
        <dbReference type="ARBA" id="ARBA00006484"/>
    </source>
</evidence>
<evidence type="ECO:0000313" key="3">
    <source>
        <dbReference type="EMBL" id="GGH26670.1"/>
    </source>
</evidence>
<dbReference type="SUPFAM" id="SSF51735">
    <property type="entry name" value="NAD(P)-binding Rossmann-fold domains"/>
    <property type="match status" value="1"/>
</dbReference>
<reference evidence="4" key="1">
    <citation type="journal article" date="2019" name="Int. J. Syst. Evol. Microbiol.">
        <title>The Global Catalogue of Microorganisms (GCM) 10K type strain sequencing project: providing services to taxonomists for standard genome sequencing and annotation.</title>
        <authorList>
            <consortium name="The Broad Institute Genomics Platform"/>
            <consortium name="The Broad Institute Genome Sequencing Center for Infectious Disease"/>
            <person name="Wu L."/>
            <person name="Ma J."/>
        </authorList>
    </citation>
    <scope>NUCLEOTIDE SEQUENCE [LARGE SCALE GENOMIC DNA]</scope>
    <source>
        <strain evidence="4">CGMCC 1.15288</strain>
    </source>
</reference>
<name>A0ABQ1YI21_9BACT</name>
<gene>
    <name evidence="3" type="ORF">GCM10007423_11840</name>
</gene>
<comment type="similarity">
    <text evidence="1">Belongs to the short-chain dehydrogenases/reductases (SDR) family.</text>
</comment>
<comment type="caution">
    <text evidence="3">The sequence shown here is derived from an EMBL/GenBank/DDBJ whole genome shotgun (WGS) entry which is preliminary data.</text>
</comment>
<dbReference type="RefSeq" id="WP_188929612.1">
    <property type="nucleotide sequence ID" value="NZ_BMIA01000001.1"/>
</dbReference>